<evidence type="ECO:0000313" key="2">
    <source>
        <dbReference type="EMBL" id="MFL0252404.1"/>
    </source>
</evidence>
<dbReference type="EMBL" id="JBJIAA010000017">
    <property type="protein sequence ID" value="MFL0252404.1"/>
    <property type="molecule type" value="Genomic_DNA"/>
</dbReference>
<keyword evidence="1" id="KW-0812">Transmembrane</keyword>
<protein>
    <submittedName>
        <fullName evidence="2">GlpM family protein</fullName>
    </submittedName>
</protein>
<evidence type="ECO:0000313" key="3">
    <source>
        <dbReference type="Proteomes" id="UP001623592"/>
    </source>
</evidence>
<organism evidence="2 3">
    <name type="scientific">Clostridium neuense</name>
    <dbReference type="NCBI Taxonomy" id="1728934"/>
    <lineage>
        <taxon>Bacteria</taxon>
        <taxon>Bacillati</taxon>
        <taxon>Bacillota</taxon>
        <taxon>Clostridia</taxon>
        <taxon>Eubacteriales</taxon>
        <taxon>Clostridiaceae</taxon>
        <taxon>Clostridium</taxon>
    </lineage>
</organism>
<keyword evidence="1" id="KW-0472">Membrane</keyword>
<gene>
    <name evidence="2" type="ORF">ACJDT4_18500</name>
</gene>
<sequence length="113" mass="12830">MNLVIKCVAAVIIMIGVHFVSKTKNFYIAGLVLGFPGLSIIAYYFMYREQGALKVRMTTHFAMLAVIPFLCFLVALNFALKKNNIFYSILISSVVWIVLSLVVIFIWNKKSFI</sequence>
<dbReference type="Pfam" id="PF06942">
    <property type="entry name" value="GlpM"/>
    <property type="match status" value="1"/>
</dbReference>
<dbReference type="RefSeq" id="WP_406789060.1">
    <property type="nucleotide sequence ID" value="NZ_JBJIAA010000017.1"/>
</dbReference>
<dbReference type="InterPro" id="IPR009707">
    <property type="entry name" value="GlpM/YdgC"/>
</dbReference>
<dbReference type="Proteomes" id="UP001623592">
    <property type="component" value="Unassembled WGS sequence"/>
</dbReference>
<name>A0ABW8TN34_9CLOT</name>
<feature type="transmembrane region" description="Helical" evidence="1">
    <location>
        <begin position="59"/>
        <end position="79"/>
    </location>
</feature>
<comment type="caution">
    <text evidence="2">The sequence shown here is derived from an EMBL/GenBank/DDBJ whole genome shotgun (WGS) entry which is preliminary data.</text>
</comment>
<accession>A0ABW8TN34</accession>
<feature type="transmembrane region" description="Helical" evidence="1">
    <location>
        <begin position="26"/>
        <end position="47"/>
    </location>
</feature>
<keyword evidence="3" id="KW-1185">Reference proteome</keyword>
<reference evidence="2 3" key="1">
    <citation type="submission" date="2024-11" db="EMBL/GenBank/DDBJ databases">
        <authorList>
            <person name="Heng Y.C."/>
            <person name="Lim A.C.H."/>
            <person name="Lee J.K.Y."/>
            <person name="Kittelmann S."/>
        </authorList>
    </citation>
    <scope>NUCLEOTIDE SEQUENCE [LARGE SCALE GENOMIC DNA]</scope>
    <source>
        <strain evidence="2 3">WILCCON 0114</strain>
    </source>
</reference>
<proteinExistence type="predicted"/>
<feature type="transmembrane region" description="Helical" evidence="1">
    <location>
        <begin position="85"/>
        <end position="107"/>
    </location>
</feature>
<keyword evidence="1" id="KW-1133">Transmembrane helix</keyword>
<evidence type="ECO:0000256" key="1">
    <source>
        <dbReference type="SAM" id="Phobius"/>
    </source>
</evidence>